<reference evidence="4" key="1">
    <citation type="journal article" date="2023" name="Commun. Biol.">
        <title>Genome analysis of Parmales, the sister group of diatoms, reveals the evolutionary specialization of diatoms from phago-mixotrophs to photoautotrophs.</title>
        <authorList>
            <person name="Ban H."/>
            <person name="Sato S."/>
            <person name="Yoshikawa S."/>
            <person name="Yamada K."/>
            <person name="Nakamura Y."/>
            <person name="Ichinomiya M."/>
            <person name="Sato N."/>
            <person name="Blanc-Mathieu R."/>
            <person name="Endo H."/>
            <person name="Kuwata A."/>
            <person name="Ogata H."/>
        </authorList>
    </citation>
    <scope>NUCLEOTIDE SEQUENCE [LARGE SCALE GENOMIC DNA]</scope>
</reference>
<name>A0A9W7G434_9STRA</name>
<feature type="compositionally biased region" description="Polar residues" evidence="1">
    <location>
        <begin position="107"/>
        <end position="132"/>
    </location>
</feature>
<dbReference type="Proteomes" id="UP001165065">
    <property type="component" value="Unassembled WGS sequence"/>
</dbReference>
<evidence type="ECO:0000313" key="4">
    <source>
        <dbReference type="Proteomes" id="UP001165065"/>
    </source>
</evidence>
<feature type="region of interest" description="Disordered" evidence="1">
    <location>
        <begin position="91"/>
        <end position="132"/>
    </location>
</feature>
<dbReference type="SMART" id="SM00164">
    <property type="entry name" value="TBC"/>
    <property type="match status" value="1"/>
</dbReference>
<dbReference type="GO" id="GO:0005096">
    <property type="term" value="F:GTPase activator activity"/>
    <property type="evidence" value="ECO:0007669"/>
    <property type="project" value="TreeGrafter"/>
</dbReference>
<dbReference type="GO" id="GO:0031267">
    <property type="term" value="F:small GTPase binding"/>
    <property type="evidence" value="ECO:0007669"/>
    <property type="project" value="TreeGrafter"/>
</dbReference>
<sequence>MTTTHSFPKNPSNPSITVPLTPPQPEVPAETPDISNLSLADDVDRDDDTFGSGSSDQSTLSNIDERALNRALQLFRDGEIEEEEYQKIVNYHEEYRRESDNLDYGDSSDSQDATNDSQDPPSTAPSSPRKNSLVNFFSLFPTRTDRSDSGVREEGLDDPRAVRAVRAASRAKERKSRMKQKVDAQRQAQIQADIQTWSETLKTWSNKSLSSPAVAQLCARGIPPKVRGDAWSKMIGNPLNITRDLWMIHEKRGSQMMEAARRRSTSGADHDQEEDTFISSPPPASSPTSSPASPPPPPPPSRSSHSRDHTVIDIDVDIPRTFPYLSFFHDGGEWEGRLRRLLATYCSYRPDIGYIQGMSFLAAMLLLSMDSYEAFLSLANLVNSPRYFSPSYSPMLSSSQVSLFNDSFKANLPLLHSHFKRHDVTHELFLIDWRLSVFCRILPLDTAVRIWDLFLREGETFFVKCSLGILKLLRSTESLSDTDTVLENISKIRVQGSPSDEGGSFCTPS</sequence>
<dbReference type="EMBL" id="BRYA01000050">
    <property type="protein sequence ID" value="GMI35088.1"/>
    <property type="molecule type" value="Genomic_DNA"/>
</dbReference>
<dbReference type="AlphaFoldDB" id="A0A9W7G434"/>
<comment type="caution">
    <text evidence="3">The sequence shown here is derived from an EMBL/GenBank/DDBJ whole genome shotgun (WGS) entry which is preliminary data.</text>
</comment>
<accession>A0A9W7G434</accession>
<dbReference type="OrthoDB" id="294251at2759"/>
<dbReference type="SUPFAM" id="SSF47923">
    <property type="entry name" value="Ypt/Rab-GAP domain of gyp1p"/>
    <property type="match status" value="2"/>
</dbReference>
<gene>
    <name evidence="3" type="ORF">TrCOL_g6166</name>
</gene>
<feature type="region of interest" description="Disordered" evidence="1">
    <location>
        <begin position="1"/>
        <end position="64"/>
    </location>
</feature>
<dbReference type="Gene3D" id="1.10.8.270">
    <property type="entry name" value="putative rabgap domain of human tbc1 domain family member 14 like domains"/>
    <property type="match status" value="1"/>
</dbReference>
<dbReference type="Gene3D" id="1.10.472.80">
    <property type="entry name" value="Ypt/Rab-GAP domain of gyp1p, domain 3"/>
    <property type="match status" value="1"/>
</dbReference>
<dbReference type="Pfam" id="PF00566">
    <property type="entry name" value="RabGAP-TBC"/>
    <property type="match status" value="1"/>
</dbReference>
<keyword evidence="4" id="KW-1185">Reference proteome</keyword>
<proteinExistence type="predicted"/>
<dbReference type="InterPro" id="IPR050302">
    <property type="entry name" value="Rab_GAP_TBC_domain"/>
</dbReference>
<feature type="compositionally biased region" description="Basic and acidic residues" evidence="1">
    <location>
        <begin position="91"/>
        <end position="100"/>
    </location>
</feature>
<evidence type="ECO:0000256" key="1">
    <source>
        <dbReference type="SAM" id="MobiDB-lite"/>
    </source>
</evidence>
<dbReference type="Gene3D" id="1.10.10.750">
    <property type="entry name" value="Ypt/Rab-GAP domain of gyp1p, domain 1"/>
    <property type="match status" value="1"/>
</dbReference>
<organism evidence="3 4">
    <name type="scientific">Triparma columacea</name>
    <dbReference type="NCBI Taxonomy" id="722753"/>
    <lineage>
        <taxon>Eukaryota</taxon>
        <taxon>Sar</taxon>
        <taxon>Stramenopiles</taxon>
        <taxon>Ochrophyta</taxon>
        <taxon>Bolidophyceae</taxon>
        <taxon>Parmales</taxon>
        <taxon>Triparmaceae</taxon>
        <taxon>Triparma</taxon>
    </lineage>
</organism>
<feature type="compositionally biased region" description="Polar residues" evidence="1">
    <location>
        <begin position="51"/>
        <end position="62"/>
    </location>
</feature>
<dbReference type="PANTHER" id="PTHR47219:SF9">
    <property type="entry name" value="GTPASE ACTIVATING PROTEIN AND CENTROSOME-ASSOCIATED, ISOFORM B"/>
    <property type="match status" value="1"/>
</dbReference>
<dbReference type="InterPro" id="IPR000195">
    <property type="entry name" value="Rab-GAP-TBC_dom"/>
</dbReference>
<feature type="region of interest" description="Disordered" evidence="1">
    <location>
        <begin position="256"/>
        <end position="308"/>
    </location>
</feature>
<evidence type="ECO:0000313" key="3">
    <source>
        <dbReference type="EMBL" id="GMI35088.1"/>
    </source>
</evidence>
<dbReference type="PANTHER" id="PTHR47219">
    <property type="entry name" value="RAB GTPASE-ACTIVATING PROTEIN 1-LIKE"/>
    <property type="match status" value="1"/>
</dbReference>
<protein>
    <recommendedName>
        <fullName evidence="2">Rab-GAP TBC domain-containing protein</fullName>
    </recommendedName>
</protein>
<feature type="compositionally biased region" description="Polar residues" evidence="1">
    <location>
        <begin position="1"/>
        <end position="18"/>
    </location>
</feature>
<feature type="compositionally biased region" description="Pro residues" evidence="1">
    <location>
        <begin position="292"/>
        <end position="301"/>
    </location>
</feature>
<dbReference type="PROSITE" id="PS50086">
    <property type="entry name" value="TBC_RABGAP"/>
    <property type="match status" value="1"/>
</dbReference>
<dbReference type="InterPro" id="IPR035969">
    <property type="entry name" value="Rab-GAP_TBC_sf"/>
</dbReference>
<evidence type="ECO:0000259" key="2">
    <source>
        <dbReference type="PROSITE" id="PS50086"/>
    </source>
</evidence>
<feature type="domain" description="Rab-GAP TBC" evidence="2">
    <location>
        <begin position="221"/>
        <end position="458"/>
    </location>
</feature>